<dbReference type="EC" id="2.7.13.3" evidence="2"/>
<dbReference type="Pfam" id="PF00512">
    <property type="entry name" value="HisKA"/>
    <property type="match status" value="1"/>
</dbReference>
<dbReference type="SUPFAM" id="SSF55874">
    <property type="entry name" value="ATPase domain of HSP90 chaperone/DNA topoisomerase II/histidine kinase"/>
    <property type="match status" value="1"/>
</dbReference>
<feature type="domain" description="Response regulatory" evidence="9">
    <location>
        <begin position="4"/>
        <end position="122"/>
    </location>
</feature>
<dbReference type="InterPro" id="IPR003661">
    <property type="entry name" value="HisK_dim/P_dom"/>
</dbReference>
<evidence type="ECO:0000313" key="10">
    <source>
        <dbReference type="EMBL" id="WEK33508.1"/>
    </source>
</evidence>
<dbReference type="InterPro" id="IPR011006">
    <property type="entry name" value="CheY-like_superfamily"/>
</dbReference>
<dbReference type="PROSITE" id="PS50109">
    <property type="entry name" value="HIS_KIN"/>
    <property type="match status" value="1"/>
</dbReference>
<feature type="coiled-coil region" evidence="7">
    <location>
        <begin position="145"/>
        <end position="179"/>
    </location>
</feature>
<dbReference type="Pfam" id="PF02518">
    <property type="entry name" value="HATPase_c"/>
    <property type="match status" value="1"/>
</dbReference>
<dbReference type="CDD" id="cd00082">
    <property type="entry name" value="HisKA"/>
    <property type="match status" value="1"/>
</dbReference>
<evidence type="ECO:0000259" key="9">
    <source>
        <dbReference type="PROSITE" id="PS50110"/>
    </source>
</evidence>
<keyword evidence="4" id="KW-0808">Transferase</keyword>
<name>A0AAJ5WPU4_9BACT</name>
<dbReference type="SMART" id="SM00448">
    <property type="entry name" value="REC"/>
    <property type="match status" value="1"/>
</dbReference>
<gene>
    <name evidence="10" type="ORF">P0Y53_13535</name>
</gene>
<accession>A0AAJ5WPU4</accession>
<dbReference type="PROSITE" id="PS50110">
    <property type="entry name" value="RESPONSE_REGULATORY"/>
    <property type="match status" value="1"/>
</dbReference>
<dbReference type="SUPFAM" id="SSF47384">
    <property type="entry name" value="Homodimeric domain of signal transducing histidine kinase"/>
    <property type="match status" value="1"/>
</dbReference>
<organism evidence="10 11">
    <name type="scientific">Candidatus Pseudobacter hemicellulosilyticus</name>
    <dbReference type="NCBI Taxonomy" id="3121375"/>
    <lineage>
        <taxon>Bacteria</taxon>
        <taxon>Pseudomonadati</taxon>
        <taxon>Bacteroidota</taxon>
        <taxon>Chitinophagia</taxon>
        <taxon>Chitinophagales</taxon>
        <taxon>Chitinophagaceae</taxon>
        <taxon>Pseudobacter</taxon>
    </lineage>
</organism>
<dbReference type="GO" id="GO:0030295">
    <property type="term" value="F:protein kinase activator activity"/>
    <property type="evidence" value="ECO:0007669"/>
    <property type="project" value="TreeGrafter"/>
</dbReference>
<dbReference type="Proteomes" id="UP001220610">
    <property type="component" value="Chromosome"/>
</dbReference>
<evidence type="ECO:0000256" key="6">
    <source>
        <dbReference type="PROSITE-ProRule" id="PRU00169"/>
    </source>
</evidence>
<dbReference type="SUPFAM" id="SSF52172">
    <property type="entry name" value="CheY-like"/>
    <property type="match status" value="1"/>
</dbReference>
<comment type="catalytic activity">
    <reaction evidence="1">
        <text>ATP + protein L-histidine = ADP + protein N-phospho-L-histidine.</text>
        <dbReference type="EC" id="2.7.13.3"/>
    </reaction>
</comment>
<keyword evidence="3 6" id="KW-0597">Phosphoprotein</keyword>
<keyword evidence="5" id="KW-0418">Kinase</keyword>
<reference evidence="10" key="1">
    <citation type="submission" date="2023-03" db="EMBL/GenBank/DDBJ databases">
        <title>Andean soil-derived lignocellulolytic bacterial consortium as a source of novel taxa and putative plastic-active enzymes.</title>
        <authorList>
            <person name="Diaz-Garcia L."/>
            <person name="Chuvochina M."/>
            <person name="Feuerriegel G."/>
            <person name="Bunk B."/>
            <person name="Sproer C."/>
            <person name="Streit W.R."/>
            <person name="Rodriguez L.M."/>
            <person name="Overmann J."/>
            <person name="Jimenez D.J."/>
        </authorList>
    </citation>
    <scope>NUCLEOTIDE SEQUENCE</scope>
    <source>
        <strain evidence="10">MAG 7</strain>
    </source>
</reference>
<feature type="domain" description="Histidine kinase" evidence="8">
    <location>
        <begin position="186"/>
        <end position="438"/>
    </location>
</feature>
<dbReference type="Gene3D" id="3.30.565.10">
    <property type="entry name" value="Histidine kinase-like ATPase, C-terminal domain"/>
    <property type="match status" value="1"/>
</dbReference>
<dbReference type="PANTHER" id="PTHR42878:SF15">
    <property type="entry name" value="BACTERIOPHYTOCHROME"/>
    <property type="match status" value="1"/>
</dbReference>
<dbReference type="InterPro" id="IPR001789">
    <property type="entry name" value="Sig_transdc_resp-reg_receiver"/>
</dbReference>
<dbReference type="GO" id="GO:0000156">
    <property type="term" value="F:phosphorelay response regulator activity"/>
    <property type="evidence" value="ECO:0007669"/>
    <property type="project" value="TreeGrafter"/>
</dbReference>
<evidence type="ECO:0000313" key="11">
    <source>
        <dbReference type="Proteomes" id="UP001220610"/>
    </source>
</evidence>
<dbReference type="InterPro" id="IPR036097">
    <property type="entry name" value="HisK_dim/P_sf"/>
</dbReference>
<dbReference type="InterPro" id="IPR005467">
    <property type="entry name" value="His_kinase_dom"/>
</dbReference>
<dbReference type="Pfam" id="PF00072">
    <property type="entry name" value="Response_reg"/>
    <property type="match status" value="1"/>
</dbReference>
<dbReference type="EMBL" id="CP119311">
    <property type="protein sequence ID" value="WEK33508.1"/>
    <property type="molecule type" value="Genomic_DNA"/>
</dbReference>
<evidence type="ECO:0000256" key="5">
    <source>
        <dbReference type="ARBA" id="ARBA00022777"/>
    </source>
</evidence>
<protein>
    <recommendedName>
        <fullName evidence="2">histidine kinase</fullName>
        <ecNumber evidence="2">2.7.13.3</ecNumber>
    </recommendedName>
</protein>
<evidence type="ECO:0000256" key="1">
    <source>
        <dbReference type="ARBA" id="ARBA00000085"/>
    </source>
</evidence>
<dbReference type="SMART" id="SM00387">
    <property type="entry name" value="HATPase_c"/>
    <property type="match status" value="1"/>
</dbReference>
<evidence type="ECO:0000256" key="3">
    <source>
        <dbReference type="ARBA" id="ARBA00022553"/>
    </source>
</evidence>
<dbReference type="InterPro" id="IPR004358">
    <property type="entry name" value="Sig_transdc_His_kin-like_C"/>
</dbReference>
<dbReference type="PANTHER" id="PTHR42878">
    <property type="entry name" value="TWO-COMPONENT HISTIDINE KINASE"/>
    <property type="match status" value="1"/>
</dbReference>
<evidence type="ECO:0000256" key="4">
    <source>
        <dbReference type="ARBA" id="ARBA00022679"/>
    </source>
</evidence>
<dbReference type="GO" id="GO:0000155">
    <property type="term" value="F:phosphorelay sensor kinase activity"/>
    <property type="evidence" value="ECO:0007669"/>
    <property type="project" value="InterPro"/>
</dbReference>
<dbReference type="InterPro" id="IPR003594">
    <property type="entry name" value="HATPase_dom"/>
</dbReference>
<dbReference type="Gene3D" id="3.40.50.2300">
    <property type="match status" value="1"/>
</dbReference>
<sequence length="442" mass="50048">MQSKILLVDDREDSLFSMETILEPDGYTFVKAASGRQALKILLTEFDFALILMDVKMPTLNGFETAALIYEREKLRHIPIIFITANNYGEEHVFKGYKTGAVDYIFKPVNPELLRTKVAVFIELHRKNHQLMVQEQKLIAINKSLETEINERKVSEEKVNELNRQLLNNIALLEGANRELDSFAFMASHDLQEPLRKIRTFGDLLAVKYRAALNDEANGYIRRIQSAAERMQTLIKDILAFSRVSSEKDKFERTDINNVVRDALMDLDDLILEKKAKVELMSLPPLEVNPGLIRPLFFNLVGNALKYSKKDVPPVVHIRFEMVSHPPATLGTRTVSGQPVTASQPVSLLGSDSGLPDKPEDLPYCQILIQDNGIGFDQQFAAQIFEMFRRLHVSHEFEGTGIGLALCKKIVEKHNGFIDVESELDKGSVFKVTLPVRQQALV</sequence>
<dbReference type="GO" id="GO:0007234">
    <property type="term" value="P:osmosensory signaling via phosphorelay pathway"/>
    <property type="evidence" value="ECO:0007669"/>
    <property type="project" value="TreeGrafter"/>
</dbReference>
<evidence type="ECO:0000259" key="8">
    <source>
        <dbReference type="PROSITE" id="PS50109"/>
    </source>
</evidence>
<dbReference type="AlphaFoldDB" id="A0AAJ5WPU4"/>
<dbReference type="InterPro" id="IPR036890">
    <property type="entry name" value="HATPase_C_sf"/>
</dbReference>
<dbReference type="SMART" id="SM00388">
    <property type="entry name" value="HisKA"/>
    <property type="match status" value="1"/>
</dbReference>
<evidence type="ECO:0000256" key="7">
    <source>
        <dbReference type="SAM" id="Coils"/>
    </source>
</evidence>
<dbReference type="Gene3D" id="1.10.287.130">
    <property type="match status" value="1"/>
</dbReference>
<keyword evidence="7" id="KW-0175">Coiled coil</keyword>
<evidence type="ECO:0000256" key="2">
    <source>
        <dbReference type="ARBA" id="ARBA00012438"/>
    </source>
</evidence>
<feature type="modified residue" description="4-aspartylphosphate" evidence="6">
    <location>
        <position position="54"/>
    </location>
</feature>
<dbReference type="InterPro" id="IPR050351">
    <property type="entry name" value="BphY/WalK/GraS-like"/>
</dbReference>
<proteinExistence type="predicted"/>
<dbReference type="PRINTS" id="PR00344">
    <property type="entry name" value="BCTRLSENSOR"/>
</dbReference>